<dbReference type="InterPro" id="IPR023662">
    <property type="entry name" value="Rhomboid_protease_GlpG"/>
</dbReference>
<dbReference type="NCBIfam" id="TIGR04239">
    <property type="entry name" value="rhombo_GlpG"/>
    <property type="match status" value="1"/>
</dbReference>
<evidence type="ECO:0000259" key="10">
    <source>
        <dbReference type="Pfam" id="PF01694"/>
    </source>
</evidence>
<feature type="domain" description="Peptidase S54 rhomboid" evidence="10">
    <location>
        <begin position="138"/>
        <end position="271"/>
    </location>
</feature>
<dbReference type="Gene3D" id="1.20.1540.10">
    <property type="entry name" value="Rhomboid-like"/>
    <property type="match status" value="1"/>
</dbReference>
<evidence type="ECO:0000256" key="4">
    <source>
        <dbReference type="ARBA" id="ARBA00022519"/>
    </source>
</evidence>
<name>A0A0H5M0I6_YERIN</name>
<dbReference type="HAMAP" id="MF_01594">
    <property type="entry name" value="Rhomboid_GlpG"/>
    <property type="match status" value="1"/>
</dbReference>
<dbReference type="Proteomes" id="UP000043316">
    <property type="component" value="Unassembled WGS sequence"/>
</dbReference>
<evidence type="ECO:0000259" key="11">
    <source>
        <dbReference type="Pfam" id="PF12122"/>
    </source>
</evidence>
<feature type="transmembrane region" description="Helical" evidence="9">
    <location>
        <begin position="252"/>
        <end position="271"/>
    </location>
</feature>
<dbReference type="GO" id="GO:0004252">
    <property type="term" value="F:serine-type endopeptidase activity"/>
    <property type="evidence" value="ECO:0007669"/>
    <property type="project" value="UniProtKB-UniRule"/>
</dbReference>
<accession>A0A0H5M0I6</accession>
<dbReference type="InterPro" id="IPR050925">
    <property type="entry name" value="Rhomboid_protease_S54"/>
</dbReference>
<keyword evidence="9 12" id="KW-0645">Protease</keyword>
<dbReference type="GO" id="GO:0005886">
    <property type="term" value="C:plasma membrane"/>
    <property type="evidence" value="ECO:0007669"/>
    <property type="project" value="UniProtKB-SubCell"/>
</dbReference>
<evidence type="ECO:0000256" key="7">
    <source>
        <dbReference type="ARBA" id="ARBA00022989"/>
    </source>
</evidence>
<organism evidence="12 13">
    <name type="scientific">Yersinia intermedia</name>
    <dbReference type="NCBI Taxonomy" id="631"/>
    <lineage>
        <taxon>Bacteria</taxon>
        <taxon>Pseudomonadati</taxon>
        <taxon>Pseudomonadota</taxon>
        <taxon>Gammaproteobacteria</taxon>
        <taxon>Enterobacterales</taxon>
        <taxon>Yersiniaceae</taxon>
        <taxon>Yersinia</taxon>
    </lineage>
</organism>
<dbReference type="Pfam" id="PF12122">
    <property type="entry name" value="Rhomboid_N"/>
    <property type="match status" value="1"/>
</dbReference>
<keyword evidence="6 9" id="KW-0378">Hydrolase</keyword>
<gene>
    <name evidence="9 12" type="primary">glpG</name>
    <name evidence="12" type="ORF">ERS008476_03611</name>
</gene>
<feature type="transmembrane region" description="Helical" evidence="9">
    <location>
        <begin position="198"/>
        <end position="217"/>
    </location>
</feature>
<feature type="active site" description="Nucleophile" evidence="9">
    <location>
        <position position="205"/>
    </location>
</feature>
<feature type="transmembrane region" description="Helical" evidence="9">
    <location>
        <begin position="139"/>
        <end position="164"/>
    </location>
</feature>
<feature type="active site" evidence="9">
    <location>
        <position position="258"/>
    </location>
</feature>
<comment type="function">
    <text evidence="9">Rhomboid-type serine protease that catalyzes intramembrane proteolysis.</text>
</comment>
<evidence type="ECO:0000256" key="6">
    <source>
        <dbReference type="ARBA" id="ARBA00022801"/>
    </source>
</evidence>
<keyword evidence="7 9" id="KW-1133">Transmembrane helix</keyword>
<keyword evidence="3 9" id="KW-1003">Cell membrane</keyword>
<evidence type="ECO:0000313" key="13">
    <source>
        <dbReference type="Proteomes" id="UP000043316"/>
    </source>
</evidence>
<evidence type="ECO:0000256" key="2">
    <source>
        <dbReference type="ARBA" id="ARBA00009045"/>
    </source>
</evidence>
<dbReference type="NCBIfam" id="NF008155">
    <property type="entry name" value="PRK10907.1"/>
    <property type="match status" value="1"/>
</dbReference>
<dbReference type="PANTHER" id="PTHR43731">
    <property type="entry name" value="RHOMBOID PROTEASE"/>
    <property type="match status" value="1"/>
</dbReference>
<evidence type="ECO:0000313" key="12">
    <source>
        <dbReference type="EMBL" id="CRY56567.1"/>
    </source>
</evidence>
<feature type="transmembrane region" description="Helical" evidence="9">
    <location>
        <begin position="176"/>
        <end position="192"/>
    </location>
</feature>
<evidence type="ECO:0000256" key="9">
    <source>
        <dbReference type="HAMAP-Rule" id="MF_01594"/>
    </source>
</evidence>
<sequence>MKNMIRVIAISNLRLAQAFVDYMATRNVALEVRPDTQGAEIWLADDEQLPQVQHELEQFLLDPLNPRYQAASWQSGNLHTNLPYQRFSYLQTLRSQAGPLTLAVLVLCIAIYILMQILGDYAVMSWLAWPRDSSQYLQIWRWVSPAFLHFSLLHILFNLMWWWYLGGQMEKRLGTGKLLVLTIVSALFSGWGQSLFSGVNFGGLSGVVYALMGYVWLTGERAPERGISLPRGLMAFSVLWLIAGYFDILGLSIANAAHVSGLIIGLLMAFWDTRASVRTAQ</sequence>
<comment type="subcellular location">
    <subcellularLocation>
        <location evidence="9">Cell membrane</location>
        <topology evidence="9">Multi-pass membrane protein</topology>
    </subcellularLocation>
    <subcellularLocation>
        <location evidence="1">Membrane</location>
        <topology evidence="1">Multi-pass membrane protein</topology>
    </subcellularLocation>
</comment>
<dbReference type="InterPro" id="IPR035952">
    <property type="entry name" value="Rhomboid-like_sf"/>
</dbReference>
<dbReference type="InterPro" id="IPR038236">
    <property type="entry name" value="GlpG_N_sf"/>
</dbReference>
<evidence type="ECO:0000256" key="1">
    <source>
        <dbReference type="ARBA" id="ARBA00004141"/>
    </source>
</evidence>
<comment type="similarity">
    <text evidence="2 9">Belongs to the peptidase S54 family.</text>
</comment>
<dbReference type="EMBL" id="CWJI01000015">
    <property type="protein sequence ID" value="CRY56567.1"/>
    <property type="molecule type" value="Genomic_DNA"/>
</dbReference>
<evidence type="ECO:0000256" key="8">
    <source>
        <dbReference type="ARBA" id="ARBA00023136"/>
    </source>
</evidence>
<dbReference type="InterPro" id="IPR022764">
    <property type="entry name" value="Peptidase_S54_rhomboid_dom"/>
</dbReference>
<protein>
    <recommendedName>
        <fullName evidence="9">Rhomboid protease GlpG</fullName>
        <ecNumber evidence="9">3.4.21.105</ecNumber>
    </recommendedName>
    <alternativeName>
        <fullName evidence="9">Intramembrane serine protease</fullName>
    </alternativeName>
</protein>
<dbReference type="Pfam" id="PF01694">
    <property type="entry name" value="Rhomboid"/>
    <property type="match status" value="1"/>
</dbReference>
<dbReference type="GO" id="GO:0006508">
    <property type="term" value="P:proteolysis"/>
    <property type="evidence" value="ECO:0007669"/>
    <property type="project" value="UniProtKB-UniRule"/>
</dbReference>
<keyword evidence="4" id="KW-0997">Cell inner membrane</keyword>
<keyword evidence="5 9" id="KW-0812">Transmembrane</keyword>
<dbReference type="Gene3D" id="3.30.70.2350">
    <property type="match status" value="1"/>
</dbReference>
<comment type="catalytic activity">
    <reaction evidence="9">
        <text>Cleaves type-1 transmembrane domains using a catalytic dyad composed of serine and histidine that are contributed by different transmembrane domains.</text>
        <dbReference type="EC" id="3.4.21.105"/>
    </reaction>
</comment>
<evidence type="ECO:0000256" key="3">
    <source>
        <dbReference type="ARBA" id="ARBA00022475"/>
    </source>
</evidence>
<dbReference type="PANTHER" id="PTHR43731:SF14">
    <property type="entry name" value="PRESENILIN-ASSOCIATED RHOMBOID-LIKE PROTEIN, MITOCHONDRIAL"/>
    <property type="match status" value="1"/>
</dbReference>
<keyword evidence="8 9" id="KW-0472">Membrane</keyword>
<evidence type="ECO:0000256" key="5">
    <source>
        <dbReference type="ARBA" id="ARBA00022692"/>
    </source>
</evidence>
<keyword evidence="9" id="KW-0720">Serine protease</keyword>
<dbReference type="InterPro" id="IPR022732">
    <property type="entry name" value="Peptidase_S54_GlpG_N"/>
</dbReference>
<dbReference type="AlphaFoldDB" id="A0A0H5M0I6"/>
<feature type="domain" description="Peptidase S54 GlpG peptidase N-terminal" evidence="11">
    <location>
        <begin position="4"/>
        <end position="87"/>
    </location>
</feature>
<dbReference type="SUPFAM" id="SSF144091">
    <property type="entry name" value="Rhomboid-like"/>
    <property type="match status" value="1"/>
</dbReference>
<reference evidence="13" key="1">
    <citation type="submission" date="2015-03" db="EMBL/GenBank/DDBJ databases">
        <authorList>
            <consortium name="Pathogen Informatics"/>
        </authorList>
    </citation>
    <scope>NUCLEOTIDE SEQUENCE [LARGE SCALE GENOMIC DNA]</scope>
    <source>
        <strain evidence="13">R148</strain>
    </source>
</reference>
<proteinExistence type="inferred from homology"/>
<dbReference type="EC" id="3.4.21.105" evidence="9"/>
<feature type="transmembrane region" description="Helical" evidence="9">
    <location>
        <begin position="100"/>
        <end position="119"/>
    </location>
</feature>
<feature type="transmembrane region" description="Helical" evidence="9">
    <location>
        <begin position="229"/>
        <end position="246"/>
    </location>
</feature>